<evidence type="ECO:0000256" key="1">
    <source>
        <dbReference type="PROSITE-ProRule" id="PRU00409"/>
    </source>
</evidence>
<dbReference type="GO" id="GO:0046872">
    <property type="term" value="F:metal ion binding"/>
    <property type="evidence" value="ECO:0007669"/>
    <property type="project" value="InterPro"/>
</dbReference>
<dbReference type="InterPro" id="IPR003806">
    <property type="entry name" value="ATP-grasp_PylC-type"/>
</dbReference>
<accession>A0A1M4WHJ6</accession>
<dbReference type="AlphaFoldDB" id="A0A1M4WHJ6"/>
<dbReference type="GO" id="GO:0005524">
    <property type="term" value="F:ATP binding"/>
    <property type="evidence" value="ECO:0007669"/>
    <property type="project" value="UniProtKB-UniRule"/>
</dbReference>
<evidence type="ECO:0000313" key="4">
    <source>
        <dbReference type="Proteomes" id="UP000184476"/>
    </source>
</evidence>
<feature type="domain" description="ATP-grasp" evidence="2">
    <location>
        <begin position="120"/>
        <end position="304"/>
    </location>
</feature>
<dbReference type="STRING" id="112248.SAMN05444392_103223"/>
<dbReference type="Gene3D" id="3.40.50.20">
    <property type="match status" value="1"/>
</dbReference>
<gene>
    <name evidence="3" type="ORF">SAMN05444392_103223</name>
</gene>
<dbReference type="OrthoDB" id="40611at2"/>
<dbReference type="SUPFAM" id="SSF56059">
    <property type="entry name" value="Glutathione synthetase ATP-binding domain-like"/>
    <property type="match status" value="1"/>
</dbReference>
<keyword evidence="4" id="KW-1185">Reference proteome</keyword>
<dbReference type="RefSeq" id="WP_073154309.1">
    <property type="nucleotide sequence ID" value="NZ_FQVL01000003.1"/>
</dbReference>
<protein>
    <submittedName>
        <fullName evidence="3">ATP-grasp domain-containing protein</fullName>
    </submittedName>
</protein>
<dbReference type="EMBL" id="FQVL01000003">
    <property type="protein sequence ID" value="SHE80657.1"/>
    <property type="molecule type" value="Genomic_DNA"/>
</dbReference>
<dbReference type="InterPro" id="IPR011761">
    <property type="entry name" value="ATP-grasp"/>
</dbReference>
<proteinExistence type="predicted"/>
<keyword evidence="1" id="KW-0547">Nucleotide-binding</keyword>
<organism evidence="3 4">
    <name type="scientific">Seinonella peptonophila</name>
    <dbReference type="NCBI Taxonomy" id="112248"/>
    <lineage>
        <taxon>Bacteria</taxon>
        <taxon>Bacillati</taxon>
        <taxon>Bacillota</taxon>
        <taxon>Bacilli</taxon>
        <taxon>Bacillales</taxon>
        <taxon>Thermoactinomycetaceae</taxon>
        <taxon>Seinonella</taxon>
    </lineage>
</organism>
<sequence length="391" mass="45079">MSTKRIMLTGGRAPATLDLARLLATVGHIVMVAESQAPHLCQYSRAVAKSFQLPAPRFATEAYISKLVQILIDEEIDIFIPTCEEIFYIAQFLNQFPTTCKVWCEPISRLQTLHNKHQFFQLVQSLGLKTPYTVQIRSRKELEQTIEHWTHGDQIVLKPTYSRFGTKTYIQSSQTLIDKAIQPSLKNPWLVQQWIDGQQFCTYSVSSNGKILAHADYFTEFTAGAGATIAFTPVMNREIEEQIQYLLSSLKLTGHFGFDWIVSKEGKWYLIECNPRLTSGIHLFTAQERIDRIFCGEQTMQICYPQLSTQRSLKLAMWSYGLAQACRSPKHFQHWLKAMWRSKDTLFRLSDPAPLWGQIRCLFSLYRKSSQQKLPILDTSTYDIEWNGDNR</sequence>
<dbReference type="Pfam" id="PF02655">
    <property type="entry name" value="ATP-grasp_3"/>
    <property type="match status" value="1"/>
</dbReference>
<dbReference type="PROSITE" id="PS00867">
    <property type="entry name" value="CPSASE_2"/>
    <property type="match status" value="1"/>
</dbReference>
<dbReference type="Proteomes" id="UP000184476">
    <property type="component" value="Unassembled WGS sequence"/>
</dbReference>
<evidence type="ECO:0000313" key="3">
    <source>
        <dbReference type="EMBL" id="SHE80657.1"/>
    </source>
</evidence>
<dbReference type="Gene3D" id="3.30.470.20">
    <property type="entry name" value="ATP-grasp fold, B domain"/>
    <property type="match status" value="1"/>
</dbReference>
<keyword evidence="1" id="KW-0067">ATP-binding</keyword>
<reference evidence="3 4" key="1">
    <citation type="submission" date="2016-11" db="EMBL/GenBank/DDBJ databases">
        <authorList>
            <person name="Jaros S."/>
            <person name="Januszkiewicz K."/>
            <person name="Wedrychowicz H."/>
        </authorList>
    </citation>
    <scope>NUCLEOTIDE SEQUENCE [LARGE SCALE GENOMIC DNA]</scope>
    <source>
        <strain evidence="3 4">DSM 44666</strain>
    </source>
</reference>
<dbReference type="InterPro" id="IPR005479">
    <property type="entry name" value="CPAse_ATP-bd"/>
</dbReference>
<dbReference type="PROSITE" id="PS50975">
    <property type="entry name" value="ATP_GRASP"/>
    <property type="match status" value="1"/>
</dbReference>
<name>A0A1M4WHJ6_9BACL</name>
<evidence type="ECO:0000259" key="2">
    <source>
        <dbReference type="PROSITE" id="PS50975"/>
    </source>
</evidence>